<dbReference type="HOGENOM" id="CLU_1333268_0_0_1"/>
<dbReference type="PANTHER" id="PTHR31025:SF22">
    <property type="entry name" value="IP13529P"/>
    <property type="match status" value="1"/>
</dbReference>
<dbReference type="RefSeq" id="XP_009056836.1">
    <property type="nucleotide sequence ID" value="XM_009058588.1"/>
</dbReference>
<organism evidence="1 2">
    <name type="scientific">Lottia gigantea</name>
    <name type="common">Giant owl limpet</name>
    <dbReference type="NCBI Taxonomy" id="225164"/>
    <lineage>
        <taxon>Eukaryota</taxon>
        <taxon>Metazoa</taxon>
        <taxon>Spiralia</taxon>
        <taxon>Lophotrochozoa</taxon>
        <taxon>Mollusca</taxon>
        <taxon>Gastropoda</taxon>
        <taxon>Patellogastropoda</taxon>
        <taxon>Lottioidea</taxon>
        <taxon>Lottiidae</taxon>
        <taxon>Lottia</taxon>
    </lineage>
</organism>
<dbReference type="EMBL" id="KB202081">
    <property type="protein sequence ID" value="ESO92477.1"/>
    <property type="molecule type" value="Genomic_DNA"/>
</dbReference>
<dbReference type="PANTHER" id="PTHR31025">
    <property type="entry name" value="SI:CH211-196P9.1-RELATED"/>
    <property type="match status" value="1"/>
</dbReference>
<evidence type="ECO:0000313" key="2">
    <source>
        <dbReference type="Proteomes" id="UP000030746"/>
    </source>
</evidence>
<dbReference type="AlphaFoldDB" id="V4A6Y4"/>
<dbReference type="OrthoDB" id="8838209at2759"/>
<protein>
    <submittedName>
        <fullName evidence="1">Uncharacterized protein</fullName>
    </submittedName>
</protein>
<dbReference type="GeneID" id="20243336"/>
<name>V4A6Y4_LOTGI</name>
<dbReference type="Proteomes" id="UP000030746">
    <property type="component" value="Unassembled WGS sequence"/>
</dbReference>
<evidence type="ECO:0000313" key="1">
    <source>
        <dbReference type="EMBL" id="ESO92477.1"/>
    </source>
</evidence>
<dbReference type="CTD" id="20243336"/>
<reference evidence="1 2" key="1">
    <citation type="journal article" date="2013" name="Nature">
        <title>Insights into bilaterian evolution from three spiralian genomes.</title>
        <authorList>
            <person name="Simakov O."/>
            <person name="Marletaz F."/>
            <person name="Cho S.J."/>
            <person name="Edsinger-Gonzales E."/>
            <person name="Havlak P."/>
            <person name="Hellsten U."/>
            <person name="Kuo D.H."/>
            <person name="Larsson T."/>
            <person name="Lv J."/>
            <person name="Arendt D."/>
            <person name="Savage R."/>
            <person name="Osoegawa K."/>
            <person name="de Jong P."/>
            <person name="Grimwood J."/>
            <person name="Chapman J.A."/>
            <person name="Shapiro H."/>
            <person name="Aerts A."/>
            <person name="Otillar R.P."/>
            <person name="Terry A.Y."/>
            <person name="Boore J.L."/>
            <person name="Grigoriev I.V."/>
            <person name="Lindberg D.R."/>
            <person name="Seaver E.C."/>
            <person name="Weisblat D.A."/>
            <person name="Putnam N.H."/>
            <person name="Rokhsar D.S."/>
        </authorList>
    </citation>
    <scope>NUCLEOTIDE SEQUENCE [LARGE SCALE GENOMIC DNA]</scope>
</reference>
<proteinExistence type="predicted"/>
<gene>
    <name evidence="1" type="ORF">LOTGIDRAFT_175695</name>
</gene>
<dbReference type="OMA" id="AIFGICQ"/>
<keyword evidence="2" id="KW-1185">Reference proteome</keyword>
<dbReference type="KEGG" id="lgi:LOTGIDRAFT_175695"/>
<accession>V4A6Y4</accession>
<sequence length="206" mass="23928">MVKAKWPFVFKSEYFLKHFELLTNADLMKLFSSIGELQSTRVYNYLNDQNDSYNLSELQDLQSKPNVTWSYVMLVMIFKEDLKELIVCQDSLKTEKLPCTPCIVAIGPSIFHASKYVLIVDKDIPSLSVAMAMQFAAFFIFDICFPKKLMNTLKAFQRFILKFRYENSFIPKNKKKKISVNDQVLKFAADLAKYEAYLECDLSAIE</sequence>